<feature type="domain" description="Reverse transcriptase/retrotransposon-derived protein RNase H-like" evidence="1">
    <location>
        <begin position="38"/>
        <end position="113"/>
    </location>
</feature>
<evidence type="ECO:0000259" key="1">
    <source>
        <dbReference type="Pfam" id="PF17919"/>
    </source>
</evidence>
<keyword evidence="3" id="KW-1185">Reference proteome</keyword>
<dbReference type="Proteomes" id="UP000326396">
    <property type="component" value="Linkage Group LG7"/>
</dbReference>
<dbReference type="AlphaFoldDB" id="A0A5N6LZU6"/>
<dbReference type="PANTHER" id="PTHR34072:SF52">
    <property type="entry name" value="RIBONUCLEASE H"/>
    <property type="match status" value="1"/>
</dbReference>
<dbReference type="InterPro" id="IPR043128">
    <property type="entry name" value="Rev_trsase/Diguanyl_cyclase"/>
</dbReference>
<dbReference type="EMBL" id="SZYD01000017">
    <property type="protein sequence ID" value="KAD3067071.1"/>
    <property type="molecule type" value="Genomic_DNA"/>
</dbReference>
<sequence>MLAENENIVWASGRLAEGFSKISLPLTQLLRKGVKYSWNDEREKSFQELKKRLVSAPILSLPLGTGDYQIYSDASKKGLGCVLMQHGKVIAYASRQLKPYEIKYPTHDLELAASGAQKNRLTEPNRLLDRFLLPVWTN</sequence>
<name>A0A5N6LZU6_9ASTR</name>
<reference evidence="2 3" key="1">
    <citation type="submission" date="2019-05" db="EMBL/GenBank/DDBJ databases">
        <title>Mikania micrantha, genome provides insights into the molecular mechanism of rapid growth.</title>
        <authorList>
            <person name="Liu B."/>
        </authorList>
    </citation>
    <scope>NUCLEOTIDE SEQUENCE [LARGE SCALE GENOMIC DNA]</scope>
    <source>
        <strain evidence="2">NLD-2019</strain>
        <tissue evidence="2">Leaf</tissue>
    </source>
</reference>
<proteinExistence type="predicted"/>
<dbReference type="Pfam" id="PF17919">
    <property type="entry name" value="RT_RNaseH_2"/>
    <property type="match status" value="1"/>
</dbReference>
<evidence type="ECO:0000313" key="3">
    <source>
        <dbReference type="Proteomes" id="UP000326396"/>
    </source>
</evidence>
<dbReference type="SUPFAM" id="SSF56672">
    <property type="entry name" value="DNA/RNA polymerases"/>
    <property type="match status" value="1"/>
</dbReference>
<dbReference type="PANTHER" id="PTHR34072">
    <property type="entry name" value="ENZYMATIC POLYPROTEIN-RELATED"/>
    <property type="match status" value="1"/>
</dbReference>
<dbReference type="InterPro" id="IPR041577">
    <property type="entry name" value="RT_RNaseH_2"/>
</dbReference>
<accession>A0A5N6LZU6</accession>
<evidence type="ECO:0000313" key="2">
    <source>
        <dbReference type="EMBL" id="KAD3067071.1"/>
    </source>
</evidence>
<comment type="caution">
    <text evidence="2">The sequence shown here is derived from an EMBL/GenBank/DDBJ whole genome shotgun (WGS) entry which is preliminary data.</text>
</comment>
<protein>
    <recommendedName>
        <fullName evidence="1">Reverse transcriptase/retrotransposon-derived protein RNase H-like domain-containing protein</fullName>
    </recommendedName>
</protein>
<gene>
    <name evidence="2" type="ORF">E3N88_34951</name>
</gene>
<organism evidence="2 3">
    <name type="scientific">Mikania micrantha</name>
    <name type="common">bitter vine</name>
    <dbReference type="NCBI Taxonomy" id="192012"/>
    <lineage>
        <taxon>Eukaryota</taxon>
        <taxon>Viridiplantae</taxon>
        <taxon>Streptophyta</taxon>
        <taxon>Embryophyta</taxon>
        <taxon>Tracheophyta</taxon>
        <taxon>Spermatophyta</taxon>
        <taxon>Magnoliopsida</taxon>
        <taxon>eudicotyledons</taxon>
        <taxon>Gunneridae</taxon>
        <taxon>Pentapetalae</taxon>
        <taxon>asterids</taxon>
        <taxon>campanulids</taxon>
        <taxon>Asterales</taxon>
        <taxon>Asteraceae</taxon>
        <taxon>Asteroideae</taxon>
        <taxon>Heliantheae alliance</taxon>
        <taxon>Eupatorieae</taxon>
        <taxon>Mikania</taxon>
    </lineage>
</organism>
<dbReference type="InterPro" id="IPR043502">
    <property type="entry name" value="DNA/RNA_pol_sf"/>
</dbReference>
<dbReference type="OrthoDB" id="415724at2759"/>
<dbReference type="Gene3D" id="3.30.70.270">
    <property type="match status" value="1"/>
</dbReference>